<evidence type="ECO:0000313" key="2">
    <source>
        <dbReference type="Proteomes" id="UP000648908"/>
    </source>
</evidence>
<dbReference type="EMBL" id="JAESVN010000004">
    <property type="protein sequence ID" value="MBL4917762.1"/>
    <property type="molecule type" value="Genomic_DNA"/>
</dbReference>
<dbReference type="AlphaFoldDB" id="A0A8K0Y1D2"/>
<accession>A0A8K0Y1D2</accession>
<comment type="caution">
    <text evidence="1">The sequence shown here is derived from an EMBL/GenBank/DDBJ whole genome shotgun (WGS) entry which is preliminary data.</text>
</comment>
<keyword evidence="2" id="KW-1185">Reference proteome</keyword>
<sequence>MTISEEFRTAHEDVSLNISRAHGLVNALYFVIQGSDELMSDTDSSRAVTSLVAMLEDVITAAHDLHSRSWQLAGGK</sequence>
<gene>
    <name evidence="1" type="ORF">JL811_11070</name>
</gene>
<dbReference type="RefSeq" id="WP_202688687.1">
    <property type="nucleotide sequence ID" value="NZ_JAESVN010000004.1"/>
</dbReference>
<name>A0A8K0Y1D2_9RHOB</name>
<proteinExistence type="predicted"/>
<organism evidence="1 2">
    <name type="scientific">Szabonella alba</name>
    <dbReference type="NCBI Taxonomy" id="2804194"/>
    <lineage>
        <taxon>Bacteria</taxon>
        <taxon>Pseudomonadati</taxon>
        <taxon>Pseudomonadota</taxon>
        <taxon>Alphaproteobacteria</taxon>
        <taxon>Rhodobacterales</taxon>
        <taxon>Paracoccaceae</taxon>
        <taxon>Szabonella</taxon>
    </lineage>
</organism>
<evidence type="ECO:0000313" key="1">
    <source>
        <dbReference type="EMBL" id="MBL4917762.1"/>
    </source>
</evidence>
<dbReference type="Proteomes" id="UP000648908">
    <property type="component" value="Unassembled WGS sequence"/>
</dbReference>
<reference evidence="1" key="1">
    <citation type="submission" date="2021-01" db="EMBL/GenBank/DDBJ databases">
        <title>Tabrizicola alba sp. nov. a motile alkaliphilic bacterium isolated from a soda lake.</title>
        <authorList>
            <person name="Szuroczki S."/>
            <person name="Abbaszade G."/>
            <person name="Schumann P."/>
            <person name="Toth E."/>
        </authorList>
    </citation>
    <scope>NUCLEOTIDE SEQUENCE</scope>
    <source>
        <strain evidence="1">DMG-N-6</strain>
    </source>
</reference>
<protein>
    <submittedName>
        <fullName evidence="1">Uncharacterized protein</fullName>
    </submittedName>
</protein>